<sequence length="207" mass="23448">MCSQEQSPGQKCRNDLCSWSPGTGRRQRSITRIHAVARCPRNSTFSSWLRFYKADQWRTPIVQIFGRLLIRWMETHPEFLDGIDLVAANPTPPDRTPIRHIEAIVAAARVADTARRWPIPQDPVLLKSATTRESKDQTSWGKEQAAWDHAQTVHSSGHHEITDQRILLIDDVCTTGHQLNYVASRLLKDGAAEVHGLVLGRISWDTL</sequence>
<dbReference type="EMBL" id="JAJAGO010000002">
    <property type="protein sequence ID" value="MCT2589430.1"/>
    <property type="molecule type" value="Genomic_DNA"/>
</dbReference>
<organism evidence="3 4">
    <name type="scientific">Streptomyces gossypii</name>
    <dbReference type="NCBI Taxonomy" id="2883101"/>
    <lineage>
        <taxon>Bacteria</taxon>
        <taxon>Bacillati</taxon>
        <taxon>Actinomycetota</taxon>
        <taxon>Actinomycetes</taxon>
        <taxon>Kitasatosporales</taxon>
        <taxon>Streptomycetaceae</taxon>
        <taxon>Streptomyces</taxon>
    </lineage>
</organism>
<accession>A0ABT2JNH5</accession>
<dbReference type="CDD" id="cd06223">
    <property type="entry name" value="PRTases_typeI"/>
    <property type="match status" value="1"/>
</dbReference>
<name>A0ABT2JNH5_9ACTN</name>
<keyword evidence="4" id="KW-1185">Reference proteome</keyword>
<dbReference type="Pfam" id="PF00156">
    <property type="entry name" value="Pribosyltran"/>
    <property type="match status" value="1"/>
</dbReference>
<evidence type="ECO:0000256" key="1">
    <source>
        <dbReference type="ARBA" id="ARBA00008007"/>
    </source>
</evidence>
<dbReference type="Gene3D" id="3.40.50.2020">
    <property type="match status" value="1"/>
</dbReference>
<dbReference type="SUPFAM" id="SSF53271">
    <property type="entry name" value="PRTase-like"/>
    <property type="match status" value="1"/>
</dbReference>
<dbReference type="GO" id="GO:0016757">
    <property type="term" value="F:glycosyltransferase activity"/>
    <property type="evidence" value="ECO:0007669"/>
    <property type="project" value="UniProtKB-KW"/>
</dbReference>
<dbReference type="InterPro" id="IPR051910">
    <property type="entry name" value="ComF/GntX_DNA_util-trans"/>
</dbReference>
<dbReference type="InterPro" id="IPR029057">
    <property type="entry name" value="PRTase-like"/>
</dbReference>
<dbReference type="PANTHER" id="PTHR47505">
    <property type="entry name" value="DNA UTILIZATION PROTEIN YHGH"/>
    <property type="match status" value="1"/>
</dbReference>
<gene>
    <name evidence="3" type="ORF">LHJ74_05705</name>
</gene>
<evidence type="ECO:0000313" key="3">
    <source>
        <dbReference type="EMBL" id="MCT2589430.1"/>
    </source>
</evidence>
<keyword evidence="3" id="KW-0808">Transferase</keyword>
<dbReference type="Proteomes" id="UP001156389">
    <property type="component" value="Unassembled WGS sequence"/>
</dbReference>
<proteinExistence type="inferred from homology"/>
<keyword evidence="3" id="KW-0328">Glycosyltransferase</keyword>
<comment type="caution">
    <text evidence="3">The sequence shown here is derived from an EMBL/GenBank/DDBJ whole genome shotgun (WGS) entry which is preliminary data.</text>
</comment>
<evidence type="ECO:0000259" key="2">
    <source>
        <dbReference type="Pfam" id="PF00156"/>
    </source>
</evidence>
<dbReference type="InterPro" id="IPR000836">
    <property type="entry name" value="PRTase_dom"/>
</dbReference>
<feature type="domain" description="Phosphoribosyltransferase" evidence="2">
    <location>
        <begin position="143"/>
        <end position="198"/>
    </location>
</feature>
<dbReference type="PANTHER" id="PTHR47505:SF1">
    <property type="entry name" value="DNA UTILIZATION PROTEIN YHGH"/>
    <property type="match status" value="1"/>
</dbReference>
<protein>
    <submittedName>
        <fullName evidence="3">Phosphoribosyltransferase</fullName>
    </submittedName>
</protein>
<dbReference type="RefSeq" id="WP_260216401.1">
    <property type="nucleotide sequence ID" value="NZ_JAJAGO010000002.1"/>
</dbReference>
<comment type="similarity">
    <text evidence="1">Belongs to the ComF/GntX family.</text>
</comment>
<reference evidence="3 4" key="1">
    <citation type="submission" date="2021-10" db="EMBL/GenBank/DDBJ databases">
        <title>Streptomyces gossypii sp. nov., isolated from soil collected from cotton field.</title>
        <authorList>
            <person name="Ge X."/>
            <person name="Chen X."/>
            <person name="Liu W."/>
        </authorList>
    </citation>
    <scope>NUCLEOTIDE SEQUENCE [LARGE SCALE GENOMIC DNA]</scope>
    <source>
        <strain evidence="3 4">N2-109</strain>
    </source>
</reference>
<evidence type="ECO:0000313" key="4">
    <source>
        <dbReference type="Proteomes" id="UP001156389"/>
    </source>
</evidence>